<feature type="region of interest" description="Disordered" evidence="1">
    <location>
        <begin position="61"/>
        <end position="177"/>
    </location>
</feature>
<organism evidence="3 4">
    <name type="scientific">Batrachochytrium salamandrivorans</name>
    <dbReference type="NCBI Taxonomy" id="1357716"/>
    <lineage>
        <taxon>Eukaryota</taxon>
        <taxon>Fungi</taxon>
        <taxon>Fungi incertae sedis</taxon>
        <taxon>Chytridiomycota</taxon>
        <taxon>Chytridiomycota incertae sedis</taxon>
        <taxon>Chytridiomycetes</taxon>
        <taxon>Rhizophydiales</taxon>
        <taxon>Rhizophydiales incertae sedis</taxon>
        <taxon>Batrachochytrium</taxon>
    </lineage>
</organism>
<comment type="caution">
    <text evidence="3">The sequence shown here is derived from an EMBL/GenBank/DDBJ whole genome shotgun (WGS) entry which is preliminary data.</text>
</comment>
<protein>
    <submittedName>
        <fullName evidence="3">Uncharacterized protein</fullName>
    </submittedName>
</protein>
<gene>
    <name evidence="3" type="ORF">BASA50_004124</name>
</gene>
<sequence length="366" mass="39245">MQFFHLFSFVVAASYAAALPQPAGLSEKYSSNADATLASGLEARSYQPVLNSYKDSATLVSLKRRDNSEGSTGDNSEGSTGDNSEGSVGDNSEGSVGDNSEGSTGDNSEGSVGDNSEGSTGDNSEGSTGDNSEGSVGDNSEGSTGEDSGSDPSPPSPPPATTPNETFSAPLTKDDVSSKNLASTIDKVEYNKFIFFMDGERAGKKISGDAGKRVAEYLRRATYVSVALGNWADYSTSSILGLNKSDLSGDQYSKIESYLTKKARELLIDFNQGMDAVSSATTNILKDIDSVAENIEKIKKAFGMIFESRMVLLWNLRFRLRFEAGKTLERQLVDANRSYIAFLKKQNTLYAEIKKDFGITSIHHRL</sequence>
<feature type="compositionally biased region" description="Low complexity" evidence="1">
    <location>
        <begin position="137"/>
        <end position="151"/>
    </location>
</feature>
<feature type="compositionally biased region" description="Polar residues" evidence="1">
    <location>
        <begin position="69"/>
        <end position="134"/>
    </location>
</feature>
<keyword evidence="4" id="KW-1185">Reference proteome</keyword>
<evidence type="ECO:0000256" key="2">
    <source>
        <dbReference type="SAM" id="SignalP"/>
    </source>
</evidence>
<proteinExistence type="predicted"/>
<evidence type="ECO:0000256" key="1">
    <source>
        <dbReference type="SAM" id="MobiDB-lite"/>
    </source>
</evidence>
<reference evidence="3 4" key="1">
    <citation type="submission" date="2021-02" db="EMBL/GenBank/DDBJ databases">
        <title>Variation within the Batrachochytrium salamandrivorans European outbreak.</title>
        <authorList>
            <person name="Kelly M."/>
            <person name="Pasmans F."/>
            <person name="Shea T.P."/>
            <person name="Munoz J.F."/>
            <person name="Carranza S."/>
            <person name="Cuomo C.A."/>
            <person name="Martel A."/>
        </authorList>
    </citation>
    <scope>NUCLEOTIDE SEQUENCE [LARGE SCALE GENOMIC DNA]</scope>
    <source>
        <strain evidence="3 4">AMFP18/2</strain>
    </source>
</reference>
<feature type="compositionally biased region" description="Pro residues" evidence="1">
    <location>
        <begin position="152"/>
        <end position="161"/>
    </location>
</feature>
<name>A0ABQ8FJJ6_9FUNG</name>
<feature type="signal peptide" evidence="2">
    <location>
        <begin position="1"/>
        <end position="18"/>
    </location>
</feature>
<dbReference type="EMBL" id="JAFCIX010000125">
    <property type="protein sequence ID" value="KAH6597970.1"/>
    <property type="molecule type" value="Genomic_DNA"/>
</dbReference>
<evidence type="ECO:0000313" key="3">
    <source>
        <dbReference type="EMBL" id="KAH6597970.1"/>
    </source>
</evidence>
<accession>A0ABQ8FJJ6</accession>
<keyword evidence="2" id="KW-0732">Signal</keyword>
<evidence type="ECO:0000313" key="4">
    <source>
        <dbReference type="Proteomes" id="UP001648503"/>
    </source>
</evidence>
<feature type="chain" id="PRO_5046615134" evidence="2">
    <location>
        <begin position="19"/>
        <end position="366"/>
    </location>
</feature>
<dbReference type="Proteomes" id="UP001648503">
    <property type="component" value="Unassembled WGS sequence"/>
</dbReference>